<gene>
    <name evidence="1" type="ORF">AVEN_191759_1</name>
</gene>
<organism evidence="1 2">
    <name type="scientific">Araneus ventricosus</name>
    <name type="common">Orbweaver spider</name>
    <name type="synonym">Epeira ventricosa</name>
    <dbReference type="NCBI Taxonomy" id="182803"/>
    <lineage>
        <taxon>Eukaryota</taxon>
        <taxon>Metazoa</taxon>
        <taxon>Ecdysozoa</taxon>
        <taxon>Arthropoda</taxon>
        <taxon>Chelicerata</taxon>
        <taxon>Arachnida</taxon>
        <taxon>Araneae</taxon>
        <taxon>Araneomorphae</taxon>
        <taxon>Entelegynae</taxon>
        <taxon>Araneoidea</taxon>
        <taxon>Araneidae</taxon>
        <taxon>Araneus</taxon>
    </lineage>
</organism>
<accession>A0A4Y2MTZ9</accession>
<dbReference type="AlphaFoldDB" id="A0A4Y2MTZ9"/>
<dbReference type="EMBL" id="BGPR01205504">
    <property type="protein sequence ID" value="GBN29096.1"/>
    <property type="molecule type" value="Genomic_DNA"/>
</dbReference>
<sequence length="36" mass="3955">MLTPVQLTEAGICVVDKLKKEQHNKDGLGQILDYVG</sequence>
<proteinExistence type="predicted"/>
<dbReference type="Proteomes" id="UP000499080">
    <property type="component" value="Unassembled WGS sequence"/>
</dbReference>
<evidence type="ECO:0000313" key="2">
    <source>
        <dbReference type="Proteomes" id="UP000499080"/>
    </source>
</evidence>
<reference evidence="1 2" key="1">
    <citation type="journal article" date="2019" name="Sci. Rep.">
        <title>Orb-weaving spider Araneus ventricosus genome elucidates the spidroin gene catalogue.</title>
        <authorList>
            <person name="Kono N."/>
            <person name="Nakamura H."/>
            <person name="Ohtoshi R."/>
            <person name="Moran D.A.P."/>
            <person name="Shinohara A."/>
            <person name="Yoshida Y."/>
            <person name="Fujiwara M."/>
            <person name="Mori M."/>
            <person name="Tomita M."/>
            <person name="Arakawa K."/>
        </authorList>
    </citation>
    <scope>NUCLEOTIDE SEQUENCE [LARGE SCALE GENOMIC DNA]</scope>
</reference>
<keyword evidence="2" id="KW-1185">Reference proteome</keyword>
<feature type="non-terminal residue" evidence="1">
    <location>
        <position position="36"/>
    </location>
</feature>
<protein>
    <submittedName>
        <fullName evidence="1">Uncharacterized protein</fullName>
    </submittedName>
</protein>
<evidence type="ECO:0000313" key="1">
    <source>
        <dbReference type="EMBL" id="GBN29096.1"/>
    </source>
</evidence>
<name>A0A4Y2MTZ9_ARAVE</name>
<comment type="caution">
    <text evidence="1">The sequence shown here is derived from an EMBL/GenBank/DDBJ whole genome shotgun (WGS) entry which is preliminary data.</text>
</comment>